<keyword evidence="2" id="KW-0472">Membrane</keyword>
<dbReference type="Proteomes" id="UP000054248">
    <property type="component" value="Unassembled WGS sequence"/>
</dbReference>
<keyword evidence="2" id="KW-1133">Transmembrane helix</keyword>
<proteinExistence type="predicted"/>
<feature type="region of interest" description="Disordered" evidence="1">
    <location>
        <begin position="67"/>
        <end position="87"/>
    </location>
</feature>
<feature type="compositionally biased region" description="Basic and acidic residues" evidence="1">
    <location>
        <begin position="68"/>
        <end position="80"/>
    </location>
</feature>
<sequence>MDSQSSSDVLSRQPERKGVGGISSSEGSQAASDTPSCNRQLPTSPNDVTEPSQGEIDICTAIHQPGSELRREDPQDRHSEPALLNPLPQPWRTAVHRWASGLTQADRDAIDLLTLLVQENSNHSDLERGEGQLQEMETGARRMEYRIASVNLVLSVLGLVMMLMMGGGKLYQMIKSPTSD</sequence>
<evidence type="ECO:0000256" key="1">
    <source>
        <dbReference type="SAM" id="MobiDB-lite"/>
    </source>
</evidence>
<dbReference type="HOGENOM" id="CLU_1497303_0_0_1"/>
<evidence type="ECO:0000256" key="2">
    <source>
        <dbReference type="SAM" id="Phobius"/>
    </source>
</evidence>
<name>A0A0C3M1H6_9AGAM</name>
<reference evidence="4" key="2">
    <citation type="submission" date="2015-01" db="EMBL/GenBank/DDBJ databases">
        <title>Evolutionary Origins and Diversification of the Mycorrhizal Mutualists.</title>
        <authorList>
            <consortium name="DOE Joint Genome Institute"/>
            <consortium name="Mycorrhizal Genomics Consortium"/>
            <person name="Kohler A."/>
            <person name="Kuo A."/>
            <person name="Nagy L.G."/>
            <person name="Floudas D."/>
            <person name="Copeland A."/>
            <person name="Barry K.W."/>
            <person name="Cichocki N."/>
            <person name="Veneault-Fourrey C."/>
            <person name="LaButti K."/>
            <person name="Lindquist E.A."/>
            <person name="Lipzen A."/>
            <person name="Lundell T."/>
            <person name="Morin E."/>
            <person name="Murat C."/>
            <person name="Riley R."/>
            <person name="Ohm R."/>
            <person name="Sun H."/>
            <person name="Tunlid A."/>
            <person name="Henrissat B."/>
            <person name="Grigoriev I.V."/>
            <person name="Hibbett D.S."/>
            <person name="Martin F."/>
        </authorList>
    </citation>
    <scope>NUCLEOTIDE SEQUENCE [LARGE SCALE GENOMIC DNA]</scope>
    <source>
        <strain evidence="4">MUT 4182</strain>
    </source>
</reference>
<protein>
    <submittedName>
        <fullName evidence="3">Uncharacterized protein</fullName>
    </submittedName>
</protein>
<evidence type="ECO:0000313" key="3">
    <source>
        <dbReference type="EMBL" id="KIO27567.1"/>
    </source>
</evidence>
<accession>A0A0C3M1H6</accession>
<evidence type="ECO:0000313" key="4">
    <source>
        <dbReference type="Proteomes" id="UP000054248"/>
    </source>
</evidence>
<dbReference type="EMBL" id="KN823007">
    <property type="protein sequence ID" value="KIO27567.1"/>
    <property type="molecule type" value="Genomic_DNA"/>
</dbReference>
<keyword evidence="4" id="KW-1185">Reference proteome</keyword>
<feature type="compositionally biased region" description="Polar residues" evidence="1">
    <location>
        <begin position="22"/>
        <end position="52"/>
    </location>
</feature>
<dbReference type="AlphaFoldDB" id="A0A0C3M1H6"/>
<gene>
    <name evidence="3" type="ORF">M407DRAFT_190374</name>
</gene>
<reference evidence="3 4" key="1">
    <citation type="submission" date="2014-04" db="EMBL/GenBank/DDBJ databases">
        <authorList>
            <consortium name="DOE Joint Genome Institute"/>
            <person name="Kuo A."/>
            <person name="Girlanda M."/>
            <person name="Perotto S."/>
            <person name="Kohler A."/>
            <person name="Nagy L.G."/>
            <person name="Floudas D."/>
            <person name="Copeland A."/>
            <person name="Barry K.W."/>
            <person name="Cichocki N."/>
            <person name="Veneault-Fourrey C."/>
            <person name="LaButti K."/>
            <person name="Lindquist E.A."/>
            <person name="Lipzen A."/>
            <person name="Lundell T."/>
            <person name="Morin E."/>
            <person name="Murat C."/>
            <person name="Sun H."/>
            <person name="Tunlid A."/>
            <person name="Henrissat B."/>
            <person name="Grigoriev I.V."/>
            <person name="Hibbett D.S."/>
            <person name="Martin F."/>
            <person name="Nordberg H.P."/>
            <person name="Cantor M.N."/>
            <person name="Hua S.X."/>
        </authorList>
    </citation>
    <scope>NUCLEOTIDE SEQUENCE [LARGE SCALE GENOMIC DNA]</scope>
    <source>
        <strain evidence="3 4">MUT 4182</strain>
    </source>
</reference>
<feature type="transmembrane region" description="Helical" evidence="2">
    <location>
        <begin position="150"/>
        <end position="171"/>
    </location>
</feature>
<feature type="region of interest" description="Disordered" evidence="1">
    <location>
        <begin position="1"/>
        <end position="53"/>
    </location>
</feature>
<keyword evidence="2" id="KW-0812">Transmembrane</keyword>
<feature type="compositionally biased region" description="Polar residues" evidence="1">
    <location>
        <begin position="1"/>
        <end position="10"/>
    </location>
</feature>
<organism evidence="3 4">
    <name type="scientific">Tulasnella calospora MUT 4182</name>
    <dbReference type="NCBI Taxonomy" id="1051891"/>
    <lineage>
        <taxon>Eukaryota</taxon>
        <taxon>Fungi</taxon>
        <taxon>Dikarya</taxon>
        <taxon>Basidiomycota</taxon>
        <taxon>Agaricomycotina</taxon>
        <taxon>Agaricomycetes</taxon>
        <taxon>Cantharellales</taxon>
        <taxon>Tulasnellaceae</taxon>
        <taxon>Tulasnella</taxon>
    </lineage>
</organism>